<evidence type="ECO:0000256" key="8">
    <source>
        <dbReference type="PROSITE-ProRule" id="PRU01193"/>
    </source>
</evidence>
<accession>F6EML8</accession>
<feature type="transmembrane region" description="Helical" evidence="9">
    <location>
        <begin position="98"/>
        <end position="119"/>
    </location>
</feature>
<dbReference type="InterPro" id="IPR002550">
    <property type="entry name" value="CNNM"/>
</dbReference>
<keyword evidence="2" id="KW-1003">Cell membrane</keyword>
<feature type="domain" description="CNNM transmembrane" evidence="11">
    <location>
        <begin position="1"/>
        <end position="202"/>
    </location>
</feature>
<reference evidence="12 13" key="1">
    <citation type="journal article" date="2011" name="J. Bacteriol.">
        <title>Complete genome sequence of Amycolicicoccus subflavus DQS3-9A1T, an actinomycete isolated from crude oil-polluted soil.</title>
        <authorList>
            <person name="Cai M."/>
            <person name="Chen W.M."/>
            <person name="Nie Y."/>
            <person name="Chi C.Q."/>
            <person name="Wang Y.N."/>
            <person name="Tang Y.Q."/>
            <person name="Li G.Y."/>
            <person name="Wu X.L."/>
        </authorList>
    </citation>
    <scope>NUCLEOTIDE SEQUENCE [LARGE SCALE GENOMIC DNA]</scope>
    <source>
        <strain evidence="13">DSM 45089 / DQS3-9A1</strain>
    </source>
</reference>
<keyword evidence="3 8" id="KW-0812">Transmembrane</keyword>
<feature type="domain" description="CBS" evidence="10">
    <location>
        <begin position="221"/>
        <end position="282"/>
    </location>
</feature>
<name>F6EML8_HOYSD</name>
<dbReference type="InterPro" id="IPR051676">
    <property type="entry name" value="UPF0053_domain"/>
</dbReference>
<dbReference type="InterPro" id="IPR044751">
    <property type="entry name" value="Ion_transp-like_CBS"/>
</dbReference>
<evidence type="ECO:0000256" key="9">
    <source>
        <dbReference type="SAM" id="Phobius"/>
    </source>
</evidence>
<organism evidence="12 13">
    <name type="scientific">Hoyosella subflava (strain DSM 45089 / JCM 17490 / NBRC 109087 / DQS3-9A1)</name>
    <name type="common">Amycolicicoccus subflavus</name>
    <dbReference type="NCBI Taxonomy" id="443218"/>
    <lineage>
        <taxon>Bacteria</taxon>
        <taxon>Bacillati</taxon>
        <taxon>Actinomycetota</taxon>
        <taxon>Actinomycetes</taxon>
        <taxon>Mycobacteriales</taxon>
        <taxon>Hoyosellaceae</taxon>
        <taxon>Hoyosella</taxon>
    </lineage>
</organism>
<dbReference type="KEGG" id="asd:AS9A_3131"/>
<feature type="domain" description="CBS" evidence="10">
    <location>
        <begin position="291"/>
        <end position="348"/>
    </location>
</feature>
<proteinExistence type="predicted"/>
<keyword evidence="13" id="KW-1185">Reference proteome</keyword>
<dbReference type="eggNOG" id="COG1253">
    <property type="taxonomic scope" value="Bacteria"/>
</dbReference>
<sequence length="352" mass="37783">MGDLLAIGLMVLLLLGNGFFVGAEFALISARRDRLEALDEQGHKRAQTVIRAGEQLSRMLAGAQLGITICSILLGRVAEPAIAHLIETPLEAVGVPGALLHPIAFTIALAIVVVLHILVGEMVPKNIAIAGPERTAMLLVPAHVFATRLMSPLITLYNYLANATLRLFGVEPRDELDSAVSVRELADMIRESRSEGLLDEDEHRRLARTLRTAGRTVADVLIPVSRVRGLPLQDGGTTLGAIEKAVADTGFSRYPIADEAGEYVGYLHLKDALDAVIDESAGPATVIPRDLIRPLPAMPGNTPLDEALAVLRLDSSHLGKVVTSTGRTVGIVALEDLLEEFVGRVRDSTHRR</sequence>
<evidence type="ECO:0000256" key="6">
    <source>
        <dbReference type="ARBA" id="ARBA00023136"/>
    </source>
</evidence>
<dbReference type="OrthoDB" id="110231at2"/>
<keyword evidence="4" id="KW-0677">Repeat</keyword>
<feature type="transmembrane region" description="Helical" evidence="9">
    <location>
        <begin position="59"/>
        <end position="78"/>
    </location>
</feature>
<evidence type="ECO:0000313" key="13">
    <source>
        <dbReference type="Proteomes" id="UP000009235"/>
    </source>
</evidence>
<evidence type="ECO:0000313" key="12">
    <source>
        <dbReference type="EMBL" id="AEF41576.1"/>
    </source>
</evidence>
<feature type="transmembrane region" description="Helical" evidence="9">
    <location>
        <begin position="6"/>
        <end position="28"/>
    </location>
</feature>
<evidence type="ECO:0000259" key="10">
    <source>
        <dbReference type="PROSITE" id="PS51371"/>
    </source>
</evidence>
<dbReference type="RefSeq" id="WP_013807925.1">
    <property type="nucleotide sequence ID" value="NC_015564.1"/>
</dbReference>
<dbReference type="CDD" id="cd04590">
    <property type="entry name" value="CBS_pair_CorC_HlyC_assoc"/>
    <property type="match status" value="1"/>
</dbReference>
<evidence type="ECO:0000256" key="4">
    <source>
        <dbReference type="ARBA" id="ARBA00022737"/>
    </source>
</evidence>
<dbReference type="Pfam" id="PF00571">
    <property type="entry name" value="CBS"/>
    <property type="match status" value="2"/>
</dbReference>
<dbReference type="STRING" id="443218.AS9A_3131"/>
<dbReference type="PANTHER" id="PTHR43099:SF5">
    <property type="entry name" value="HLYC_CORC FAMILY TRANSPORTER"/>
    <property type="match status" value="1"/>
</dbReference>
<evidence type="ECO:0000256" key="1">
    <source>
        <dbReference type="ARBA" id="ARBA00004651"/>
    </source>
</evidence>
<dbReference type="Gene3D" id="3.10.580.10">
    <property type="entry name" value="CBS-domain"/>
    <property type="match status" value="1"/>
</dbReference>
<evidence type="ECO:0000256" key="2">
    <source>
        <dbReference type="ARBA" id="ARBA00022475"/>
    </source>
</evidence>
<dbReference type="PROSITE" id="PS51371">
    <property type="entry name" value="CBS"/>
    <property type="match status" value="2"/>
</dbReference>
<dbReference type="Proteomes" id="UP000009235">
    <property type="component" value="Chromosome"/>
</dbReference>
<evidence type="ECO:0000256" key="7">
    <source>
        <dbReference type="PROSITE-ProRule" id="PRU00703"/>
    </source>
</evidence>
<dbReference type="InterPro" id="IPR046342">
    <property type="entry name" value="CBS_dom_sf"/>
</dbReference>
<dbReference type="EMBL" id="CP002786">
    <property type="protein sequence ID" value="AEF41576.1"/>
    <property type="molecule type" value="Genomic_DNA"/>
</dbReference>
<protein>
    <submittedName>
        <fullName evidence="12">Putative membrane protein</fullName>
    </submittedName>
</protein>
<dbReference type="PANTHER" id="PTHR43099">
    <property type="entry name" value="UPF0053 PROTEIN YRKA"/>
    <property type="match status" value="1"/>
</dbReference>
<gene>
    <name evidence="12" type="ordered locus">AS9A_3131</name>
</gene>
<evidence type="ECO:0000256" key="3">
    <source>
        <dbReference type="ARBA" id="ARBA00022692"/>
    </source>
</evidence>
<dbReference type="SUPFAM" id="SSF54631">
    <property type="entry name" value="CBS-domain pair"/>
    <property type="match status" value="1"/>
</dbReference>
<keyword evidence="5 8" id="KW-1133">Transmembrane helix</keyword>
<dbReference type="AlphaFoldDB" id="F6EML8"/>
<evidence type="ECO:0000259" key="11">
    <source>
        <dbReference type="PROSITE" id="PS51846"/>
    </source>
</evidence>
<dbReference type="PROSITE" id="PS51846">
    <property type="entry name" value="CNNM"/>
    <property type="match status" value="1"/>
</dbReference>
<dbReference type="InterPro" id="IPR000644">
    <property type="entry name" value="CBS_dom"/>
</dbReference>
<dbReference type="Pfam" id="PF01595">
    <property type="entry name" value="CNNM"/>
    <property type="match status" value="1"/>
</dbReference>
<comment type="subcellular location">
    <subcellularLocation>
        <location evidence="1">Cell membrane</location>
        <topology evidence="1">Multi-pass membrane protein</topology>
    </subcellularLocation>
</comment>
<keyword evidence="6 8" id="KW-0472">Membrane</keyword>
<dbReference type="GO" id="GO:0005886">
    <property type="term" value="C:plasma membrane"/>
    <property type="evidence" value="ECO:0007669"/>
    <property type="project" value="UniProtKB-SubCell"/>
</dbReference>
<evidence type="ECO:0000256" key="5">
    <source>
        <dbReference type="ARBA" id="ARBA00022989"/>
    </source>
</evidence>
<keyword evidence="7" id="KW-0129">CBS domain</keyword>
<dbReference type="HOGENOM" id="CLU_015237_4_0_11"/>